<evidence type="ECO:0000259" key="1">
    <source>
        <dbReference type="Pfam" id="PF00534"/>
    </source>
</evidence>
<reference evidence="3 4" key="1">
    <citation type="submission" date="2020-09" db="EMBL/GenBank/DDBJ databases">
        <title>Methylomonas albis sp. nov. and Methylomonas fluvii sp. nov.: Two cold-adapted methanotrophs from the River Elbe and an amended description of Methylovulum psychrotolerans strain Eb1.</title>
        <authorList>
            <person name="Bussmann I.K."/>
            <person name="Klings K.-W."/>
            <person name="Warnstedt J."/>
            <person name="Hoppert M."/>
            <person name="Saborowski A."/>
            <person name="Horn F."/>
            <person name="Liebner S."/>
        </authorList>
    </citation>
    <scope>NUCLEOTIDE SEQUENCE [LARGE SCALE GENOMIC DNA]</scope>
    <source>
        <strain evidence="3 4">EbB</strain>
    </source>
</reference>
<dbReference type="Gene3D" id="3.40.50.2000">
    <property type="entry name" value="Glycogen Phosphorylase B"/>
    <property type="match status" value="2"/>
</dbReference>
<evidence type="ECO:0000313" key="4">
    <source>
        <dbReference type="Proteomes" id="UP000641152"/>
    </source>
</evidence>
<dbReference type="PANTHER" id="PTHR12526">
    <property type="entry name" value="GLYCOSYLTRANSFERASE"/>
    <property type="match status" value="1"/>
</dbReference>
<dbReference type="Pfam" id="PF00534">
    <property type="entry name" value="Glycos_transf_1"/>
    <property type="match status" value="1"/>
</dbReference>
<keyword evidence="4" id="KW-1185">Reference proteome</keyword>
<comment type="caution">
    <text evidence="3">The sequence shown here is derived from an EMBL/GenBank/DDBJ whole genome shotgun (WGS) entry which is preliminary data.</text>
</comment>
<feature type="domain" description="Glycosyltransferase subfamily 4-like N-terminal" evidence="2">
    <location>
        <begin position="20"/>
        <end position="192"/>
    </location>
</feature>
<dbReference type="PANTHER" id="PTHR12526:SF630">
    <property type="entry name" value="GLYCOSYLTRANSFERASE"/>
    <property type="match status" value="1"/>
</dbReference>
<dbReference type="RefSeq" id="WP_192393939.1">
    <property type="nucleotide sequence ID" value="NZ_CAJHIU010000002.1"/>
</dbReference>
<dbReference type="CDD" id="cd03801">
    <property type="entry name" value="GT4_PimA-like"/>
    <property type="match status" value="1"/>
</dbReference>
<dbReference type="EMBL" id="JACXST010000002">
    <property type="protein sequence ID" value="MBD9361079.1"/>
    <property type="molecule type" value="Genomic_DNA"/>
</dbReference>
<protein>
    <submittedName>
        <fullName evidence="3">Glycosyltransferase family 4 protein</fullName>
    </submittedName>
</protein>
<accession>A0ABR9DDA6</accession>
<evidence type="ECO:0000259" key="2">
    <source>
        <dbReference type="Pfam" id="PF13439"/>
    </source>
</evidence>
<organism evidence="3 4">
    <name type="scientific">Methylomonas fluvii</name>
    <dbReference type="NCBI Taxonomy" id="1854564"/>
    <lineage>
        <taxon>Bacteria</taxon>
        <taxon>Pseudomonadati</taxon>
        <taxon>Pseudomonadota</taxon>
        <taxon>Gammaproteobacteria</taxon>
        <taxon>Methylococcales</taxon>
        <taxon>Methylococcaceae</taxon>
        <taxon>Methylomonas</taxon>
    </lineage>
</organism>
<name>A0ABR9DDA6_9GAMM</name>
<dbReference type="SUPFAM" id="SSF53756">
    <property type="entry name" value="UDP-Glycosyltransferase/glycogen phosphorylase"/>
    <property type="match status" value="1"/>
</dbReference>
<evidence type="ECO:0000313" key="3">
    <source>
        <dbReference type="EMBL" id="MBD9361079.1"/>
    </source>
</evidence>
<dbReference type="InterPro" id="IPR028098">
    <property type="entry name" value="Glyco_trans_4-like_N"/>
</dbReference>
<sequence length="465" mass="51907">MITPYKPKKILFVQHGATVMGGVERLLLQISDSYRDRGIESIVVLPEDGELVTRLNAIGIKTHIVPSILFPGSNNTGINLYLAGTIERAQAVLQIIKDETIDIVHTNTVYPFDGALAAKMANIPHIWHVHSNFDIDTTPTLLRAYDLSDQSIKALYAALSDTLVGVSSRTLKFFEGDHQISSRVILNAIKIDEFDQKTLWHSGESDLRNLLKLNSNEPIVGFVGRICDQKDPLTFVRAAKIISEKNPKAHFVIIGPPDDKTLKKLVEDEISSSRNPSHFHFLGEREDVPALLPQFSVILITSIFEGLAGVCLEALAARCPTVSTRCGGSEDVIVDGEYGFLVDIGDYETIAQKALIIIENPELSTNLKISGRKIVEENFSWECFIDNFIALYSELLKKNNDRQKSGPALELCFHLIAQNAELNLKLEAHNSRLIELEGFFERLQNTNVYRLTKYIYKILGGHVRS</sequence>
<dbReference type="InterPro" id="IPR001296">
    <property type="entry name" value="Glyco_trans_1"/>
</dbReference>
<feature type="domain" description="Glycosyl transferase family 1" evidence="1">
    <location>
        <begin position="209"/>
        <end position="373"/>
    </location>
</feature>
<gene>
    <name evidence="3" type="ORF">EBB_11155</name>
</gene>
<dbReference type="Pfam" id="PF13439">
    <property type="entry name" value="Glyco_transf_4"/>
    <property type="match status" value="1"/>
</dbReference>
<dbReference type="Proteomes" id="UP000641152">
    <property type="component" value="Unassembled WGS sequence"/>
</dbReference>
<proteinExistence type="predicted"/>